<feature type="signal peptide" evidence="4">
    <location>
        <begin position="1"/>
        <end position="24"/>
    </location>
</feature>
<dbReference type="RefSeq" id="XP_056488533.1">
    <property type="nucleotide sequence ID" value="XM_056629231.1"/>
</dbReference>
<evidence type="ECO:0000256" key="1">
    <source>
        <dbReference type="ARBA" id="ARBA00022669"/>
    </source>
</evidence>
<feature type="chain" id="PRO_5040765699" description="LysM domain-containing protein" evidence="4">
    <location>
        <begin position="25"/>
        <end position="360"/>
    </location>
</feature>
<keyword evidence="7" id="KW-1185">Reference proteome</keyword>
<dbReference type="OrthoDB" id="73875at2759"/>
<organism evidence="6 7">
    <name type="scientific">Penicillium cosmopolitanum</name>
    <dbReference type="NCBI Taxonomy" id="1131564"/>
    <lineage>
        <taxon>Eukaryota</taxon>
        <taxon>Fungi</taxon>
        <taxon>Dikarya</taxon>
        <taxon>Ascomycota</taxon>
        <taxon>Pezizomycotina</taxon>
        <taxon>Eurotiomycetes</taxon>
        <taxon>Eurotiomycetidae</taxon>
        <taxon>Eurotiales</taxon>
        <taxon>Aspergillaceae</taxon>
        <taxon>Penicillium</taxon>
    </lineage>
</organism>
<dbReference type="Gene3D" id="3.10.350.10">
    <property type="entry name" value="LysM domain"/>
    <property type="match status" value="1"/>
</dbReference>
<dbReference type="Pfam" id="PF25139">
    <property type="entry name" value="LysM14_C"/>
    <property type="match status" value="1"/>
</dbReference>
<proteinExistence type="predicted"/>
<sequence>MGFHRNPLLTLAYLLGLLLDPVAATVTAGSFQGNNYTTLHARDISPYQPDAITGICYTYVVQAHDSGNCKRIAETTCITVDDIEKYNKNIWLWRGCKKIMQGDFICLGPGAIPMPVALPNAKCGPQVVGTGRPANMGDLASLNPCPSKDECCQGTTGGCTSTSLKQCKDSYYCIQNCVDNPKSTTSTTTKKKRATTSTTTTTTATTTTKKGPQTRTTTSKPREKTWSVTIYQGRDCEADDGNYALVEGYTTGWSECIDINSDFKSDMGSGKTSCRLFIDGGYNWTSCDHWDLLKPGSWYVQQGLCDVYTDGNCGSGSGRISSDILGCQDKNTLAFGPEKFGSLMCKNAASRVLYSWCRSV</sequence>
<dbReference type="PANTHER" id="PTHR47700">
    <property type="entry name" value="V CHITINASE, PUTATIVE (AFU_ORTHOLOGUE AFUA_6G13720)-RELATED"/>
    <property type="match status" value="1"/>
</dbReference>
<feature type="domain" description="LysM" evidence="5">
    <location>
        <begin position="57"/>
        <end position="107"/>
    </location>
</feature>
<dbReference type="EMBL" id="JAPZBU010000006">
    <property type="protein sequence ID" value="KAJ5396481.1"/>
    <property type="molecule type" value="Genomic_DNA"/>
</dbReference>
<dbReference type="InterPro" id="IPR053214">
    <property type="entry name" value="LysM12-like"/>
</dbReference>
<keyword evidence="4" id="KW-0732">Signal</keyword>
<feature type="compositionally biased region" description="Low complexity" evidence="3">
    <location>
        <begin position="195"/>
        <end position="219"/>
    </location>
</feature>
<dbReference type="PANTHER" id="PTHR47700:SF2">
    <property type="entry name" value="CHITINASE"/>
    <property type="match status" value="1"/>
</dbReference>
<dbReference type="InterPro" id="IPR018392">
    <property type="entry name" value="LysM"/>
</dbReference>
<reference evidence="6" key="1">
    <citation type="submission" date="2022-12" db="EMBL/GenBank/DDBJ databases">
        <authorList>
            <person name="Petersen C."/>
        </authorList>
    </citation>
    <scope>NUCLEOTIDE SEQUENCE</scope>
    <source>
        <strain evidence="6">IBT 29677</strain>
    </source>
</reference>
<gene>
    <name evidence="6" type="ORF">N7509_004594</name>
</gene>
<reference evidence="6" key="2">
    <citation type="journal article" date="2023" name="IMA Fungus">
        <title>Comparative genomic study of the Penicillium genus elucidates a diverse pangenome and 15 lateral gene transfer events.</title>
        <authorList>
            <person name="Petersen C."/>
            <person name="Sorensen T."/>
            <person name="Nielsen M.R."/>
            <person name="Sondergaard T.E."/>
            <person name="Sorensen J.L."/>
            <person name="Fitzpatrick D.A."/>
            <person name="Frisvad J.C."/>
            <person name="Nielsen K.L."/>
        </authorList>
    </citation>
    <scope>NUCLEOTIDE SEQUENCE</scope>
    <source>
        <strain evidence="6">IBT 29677</strain>
    </source>
</reference>
<dbReference type="AlphaFoldDB" id="A0A9X0B979"/>
<comment type="caution">
    <text evidence="6">The sequence shown here is derived from an EMBL/GenBank/DDBJ whole genome shotgun (WGS) entry which is preliminary data.</text>
</comment>
<dbReference type="InterPro" id="IPR057277">
    <property type="entry name" value="LysM_C"/>
</dbReference>
<evidence type="ECO:0000256" key="4">
    <source>
        <dbReference type="SAM" id="SignalP"/>
    </source>
</evidence>
<evidence type="ECO:0000313" key="6">
    <source>
        <dbReference type="EMBL" id="KAJ5396481.1"/>
    </source>
</evidence>
<dbReference type="PROSITE" id="PS51782">
    <property type="entry name" value="LYSM"/>
    <property type="match status" value="1"/>
</dbReference>
<dbReference type="GO" id="GO:0008061">
    <property type="term" value="F:chitin binding"/>
    <property type="evidence" value="ECO:0007669"/>
    <property type="project" value="UniProtKB-KW"/>
</dbReference>
<feature type="region of interest" description="Disordered" evidence="3">
    <location>
        <begin position="182"/>
        <end position="223"/>
    </location>
</feature>
<evidence type="ECO:0000256" key="3">
    <source>
        <dbReference type="SAM" id="MobiDB-lite"/>
    </source>
</evidence>
<keyword evidence="2" id="KW-0843">Virulence</keyword>
<dbReference type="Proteomes" id="UP001147747">
    <property type="component" value="Unassembled WGS sequence"/>
</dbReference>
<accession>A0A9X0B979</accession>
<evidence type="ECO:0000313" key="7">
    <source>
        <dbReference type="Proteomes" id="UP001147747"/>
    </source>
</evidence>
<evidence type="ECO:0000259" key="5">
    <source>
        <dbReference type="PROSITE" id="PS51782"/>
    </source>
</evidence>
<dbReference type="InterPro" id="IPR036779">
    <property type="entry name" value="LysM_dom_sf"/>
</dbReference>
<dbReference type="GeneID" id="81368211"/>
<name>A0A9X0B979_9EURO</name>
<keyword evidence="1" id="KW-0147">Chitin-binding</keyword>
<evidence type="ECO:0000256" key="2">
    <source>
        <dbReference type="ARBA" id="ARBA00023026"/>
    </source>
</evidence>
<protein>
    <recommendedName>
        <fullName evidence="5">LysM domain-containing protein</fullName>
    </recommendedName>
</protein>